<organism evidence="1 2">
    <name type="scientific">Aspergillus sclerotiicarbonarius (strain CBS 121057 / IBT 28362)</name>
    <dbReference type="NCBI Taxonomy" id="1448318"/>
    <lineage>
        <taxon>Eukaryota</taxon>
        <taxon>Fungi</taxon>
        <taxon>Dikarya</taxon>
        <taxon>Ascomycota</taxon>
        <taxon>Pezizomycotina</taxon>
        <taxon>Eurotiomycetes</taxon>
        <taxon>Eurotiomycetidae</taxon>
        <taxon>Eurotiales</taxon>
        <taxon>Aspergillaceae</taxon>
        <taxon>Aspergillus</taxon>
        <taxon>Aspergillus subgen. Circumdati</taxon>
    </lineage>
</organism>
<reference evidence="1 2" key="1">
    <citation type="submission" date="2018-02" db="EMBL/GenBank/DDBJ databases">
        <title>The genomes of Aspergillus section Nigri reveals drivers in fungal speciation.</title>
        <authorList>
            <consortium name="DOE Joint Genome Institute"/>
            <person name="Vesth T.C."/>
            <person name="Nybo J."/>
            <person name="Theobald S."/>
            <person name="Brandl J."/>
            <person name="Frisvad J.C."/>
            <person name="Nielsen K.F."/>
            <person name="Lyhne E.K."/>
            <person name="Kogle M.E."/>
            <person name="Kuo A."/>
            <person name="Riley R."/>
            <person name="Clum A."/>
            <person name="Nolan M."/>
            <person name="Lipzen A."/>
            <person name="Salamov A."/>
            <person name="Henrissat B."/>
            <person name="Wiebenga A."/>
            <person name="De vries R.P."/>
            <person name="Grigoriev I.V."/>
            <person name="Mortensen U.H."/>
            <person name="Andersen M.R."/>
            <person name="Baker S.E."/>
        </authorList>
    </citation>
    <scope>NUCLEOTIDE SEQUENCE [LARGE SCALE GENOMIC DNA]</scope>
    <source>
        <strain evidence="1 2">CBS 121057</strain>
    </source>
</reference>
<dbReference type="AlphaFoldDB" id="A0A319F367"/>
<keyword evidence="2" id="KW-1185">Reference proteome</keyword>
<name>A0A319F367_ASPSB</name>
<evidence type="ECO:0000313" key="1">
    <source>
        <dbReference type="EMBL" id="PYI12414.1"/>
    </source>
</evidence>
<dbReference type="Proteomes" id="UP000248423">
    <property type="component" value="Unassembled WGS sequence"/>
</dbReference>
<sequence length="97" mass="10662">MLCCFKWASLNPVLYPFQGLIFFHFIADTDNGGEGDEMSQGVGYMKNDRVRATLGTSFPHWNESTNISEKLGVAPPLLQGLGLGRSRQNSLQVTGQV</sequence>
<dbReference type="EMBL" id="KZ826315">
    <property type="protein sequence ID" value="PYI12414.1"/>
    <property type="molecule type" value="Genomic_DNA"/>
</dbReference>
<accession>A0A319F367</accession>
<proteinExistence type="predicted"/>
<gene>
    <name evidence="1" type="ORF">BO78DRAFT_3644</name>
</gene>
<protein>
    <submittedName>
        <fullName evidence="1">Uncharacterized protein</fullName>
    </submittedName>
</protein>
<evidence type="ECO:0000313" key="2">
    <source>
        <dbReference type="Proteomes" id="UP000248423"/>
    </source>
</evidence>
<dbReference type="VEuPathDB" id="FungiDB:BO78DRAFT_3644"/>